<accession>A0A7V1ZGY4</accession>
<dbReference type="SUPFAM" id="SSF53448">
    <property type="entry name" value="Nucleotide-diphospho-sugar transferases"/>
    <property type="match status" value="1"/>
</dbReference>
<dbReference type="InterPro" id="IPR029044">
    <property type="entry name" value="Nucleotide-diphossugar_trans"/>
</dbReference>
<gene>
    <name evidence="1" type="ORF">ENP06_00595</name>
</gene>
<dbReference type="EMBL" id="DSHW01000047">
    <property type="protein sequence ID" value="HEQ87896.1"/>
    <property type="molecule type" value="Genomic_DNA"/>
</dbReference>
<protein>
    <recommendedName>
        <fullName evidence="2">3-deoxy-manno-octulosonate cytidylyltransferase</fullName>
    </recommendedName>
</protein>
<dbReference type="AlphaFoldDB" id="A0A7V1ZGY4"/>
<organism evidence="1">
    <name type="scientific">Thermoanaerobaculum aquaticum</name>
    <dbReference type="NCBI Taxonomy" id="1312852"/>
    <lineage>
        <taxon>Bacteria</taxon>
        <taxon>Pseudomonadati</taxon>
        <taxon>Acidobacteriota</taxon>
        <taxon>Thermoanaerobaculia</taxon>
        <taxon>Thermoanaerobaculales</taxon>
        <taxon>Thermoanaerobaculaceae</taxon>
        <taxon>Thermoanaerobaculum</taxon>
    </lineage>
</organism>
<evidence type="ECO:0008006" key="2">
    <source>
        <dbReference type="Google" id="ProtNLM"/>
    </source>
</evidence>
<reference evidence="1" key="1">
    <citation type="journal article" date="2020" name="mSystems">
        <title>Genome- and Community-Level Interaction Insights into Carbon Utilization and Element Cycling Functions of Hydrothermarchaeota in Hydrothermal Sediment.</title>
        <authorList>
            <person name="Zhou Z."/>
            <person name="Liu Y."/>
            <person name="Xu W."/>
            <person name="Pan J."/>
            <person name="Luo Z.H."/>
            <person name="Li M."/>
        </authorList>
    </citation>
    <scope>NUCLEOTIDE SEQUENCE [LARGE SCALE GENOMIC DNA]</scope>
    <source>
        <strain evidence="1">SpSt-186</strain>
    </source>
</reference>
<comment type="caution">
    <text evidence="1">The sequence shown here is derived from an EMBL/GenBank/DDBJ whole genome shotgun (WGS) entry which is preliminary data.</text>
</comment>
<evidence type="ECO:0000313" key="1">
    <source>
        <dbReference type="EMBL" id="HEQ87896.1"/>
    </source>
</evidence>
<sequence length="77" mass="8448">MRKHVGLYGFQREVLLRFAALPEHPLETCEGLEQLRALAAGIPIYVLKAQAESAAVDTPADVKRAEEALRQYQQGGG</sequence>
<proteinExistence type="predicted"/>
<dbReference type="Gene3D" id="3.90.550.10">
    <property type="entry name" value="Spore Coat Polysaccharide Biosynthesis Protein SpsA, Chain A"/>
    <property type="match status" value="1"/>
</dbReference>
<name>A0A7V1ZGY4_9BACT</name>